<evidence type="ECO:0000256" key="1">
    <source>
        <dbReference type="SAM" id="Phobius"/>
    </source>
</evidence>
<keyword evidence="1" id="KW-0812">Transmembrane</keyword>
<dbReference type="AlphaFoldDB" id="A0A4Y9YM62"/>
<dbReference type="OrthoDB" id="3265563at2759"/>
<proteinExistence type="predicted"/>
<keyword evidence="1" id="KW-0472">Membrane</keyword>
<feature type="transmembrane region" description="Helical" evidence="1">
    <location>
        <begin position="167"/>
        <end position="188"/>
    </location>
</feature>
<keyword evidence="1" id="KW-1133">Transmembrane helix</keyword>
<name>A0A4Y9YM62_9AGAM</name>
<keyword evidence="3" id="KW-1185">Reference proteome</keyword>
<comment type="caution">
    <text evidence="2">The sequence shown here is derived from an EMBL/GenBank/DDBJ whole genome shotgun (WGS) entry which is preliminary data.</text>
</comment>
<gene>
    <name evidence="2" type="ORF">EVG20_g6660</name>
</gene>
<feature type="transmembrane region" description="Helical" evidence="1">
    <location>
        <begin position="70"/>
        <end position="91"/>
    </location>
</feature>
<feature type="transmembrane region" description="Helical" evidence="1">
    <location>
        <begin position="128"/>
        <end position="147"/>
    </location>
</feature>
<protein>
    <submittedName>
        <fullName evidence="2">Uncharacterized protein</fullName>
    </submittedName>
</protein>
<organism evidence="2 3">
    <name type="scientific">Dentipellis fragilis</name>
    <dbReference type="NCBI Taxonomy" id="205917"/>
    <lineage>
        <taxon>Eukaryota</taxon>
        <taxon>Fungi</taxon>
        <taxon>Dikarya</taxon>
        <taxon>Basidiomycota</taxon>
        <taxon>Agaricomycotina</taxon>
        <taxon>Agaricomycetes</taxon>
        <taxon>Russulales</taxon>
        <taxon>Hericiaceae</taxon>
        <taxon>Dentipellis</taxon>
    </lineage>
</organism>
<dbReference type="Proteomes" id="UP000298327">
    <property type="component" value="Unassembled WGS sequence"/>
</dbReference>
<accession>A0A4Y9YM62</accession>
<dbReference type="EMBL" id="SEOQ01000457">
    <property type="protein sequence ID" value="TFY62551.1"/>
    <property type="molecule type" value="Genomic_DNA"/>
</dbReference>
<sequence length="262" mass="28625">MPTFTTDSYLVGRTFSVCDPEPEMPAQIHPAIVNDLWLTVDDASNAISKIIASVMLIYRCFITWERSLRVGLSLITLLLATITCIVANLCYESQTYMIGRITNASSSPPLAWVRLAHLSAAFRTASDVMVLFTTMVAALLIVGRIWWASRDFDEDLGKTVASAYQSAIRIIVESGAIYLSGLVAVLIVHQTAFAYATTFDYILNPLLGIARTLIDLRVGTCNVETTLAFTQTAPMQISKTINLDSMPSDDSADQLADAEGQN</sequence>
<reference evidence="2 3" key="1">
    <citation type="submission" date="2019-02" db="EMBL/GenBank/DDBJ databases">
        <title>Genome sequencing of the rare red list fungi Dentipellis fragilis.</title>
        <authorList>
            <person name="Buettner E."/>
            <person name="Kellner H."/>
        </authorList>
    </citation>
    <scope>NUCLEOTIDE SEQUENCE [LARGE SCALE GENOMIC DNA]</scope>
    <source>
        <strain evidence="2 3">DSM 105465</strain>
    </source>
</reference>
<evidence type="ECO:0000313" key="3">
    <source>
        <dbReference type="Proteomes" id="UP000298327"/>
    </source>
</evidence>
<evidence type="ECO:0000313" key="2">
    <source>
        <dbReference type="EMBL" id="TFY62551.1"/>
    </source>
</evidence>